<proteinExistence type="predicted"/>
<evidence type="ECO:0000313" key="2">
    <source>
        <dbReference type="EMBL" id="MEQ3552144.1"/>
    </source>
</evidence>
<sequence>MPTHRRRHRGVVRTALGAVVALTFVAGLVTAGAQTFALASAVLPPGPVAAAAPAAAGPTVAELIPAPPLPARVIPELPLPVPEPEPQVTTVDRCSDRSWWDSRQAGDPGDYVAMCGTWPSWVDRGETPCLPGESGCTPAEPQDTGAPPYLGPTEGRAWSPEYGYFEGRDDGPKNSFGEPCMQGRDNNDPNC</sequence>
<name>A0ABV1KCV2_9PSEU</name>
<feature type="region of interest" description="Disordered" evidence="1">
    <location>
        <begin position="133"/>
        <end position="191"/>
    </location>
</feature>
<protein>
    <submittedName>
        <fullName evidence="2">Uncharacterized protein</fullName>
    </submittedName>
</protein>
<evidence type="ECO:0000256" key="1">
    <source>
        <dbReference type="SAM" id="MobiDB-lite"/>
    </source>
</evidence>
<accession>A0ABV1KCV2</accession>
<evidence type="ECO:0000313" key="3">
    <source>
        <dbReference type="Proteomes" id="UP001494902"/>
    </source>
</evidence>
<reference evidence="2 3" key="1">
    <citation type="submission" date="2024-03" db="EMBL/GenBank/DDBJ databases">
        <title>Draft genome sequence of Pseudonocardia nematodicida JCM 31783.</title>
        <authorList>
            <person name="Butdee W."/>
            <person name="Duangmal K."/>
        </authorList>
    </citation>
    <scope>NUCLEOTIDE SEQUENCE [LARGE SCALE GENOMIC DNA]</scope>
    <source>
        <strain evidence="2 3">JCM 31783</strain>
    </source>
</reference>
<gene>
    <name evidence="2" type="ORF">WIS52_16855</name>
</gene>
<comment type="caution">
    <text evidence="2">The sequence shown here is derived from an EMBL/GenBank/DDBJ whole genome shotgun (WGS) entry which is preliminary data.</text>
</comment>
<keyword evidence="3" id="KW-1185">Reference proteome</keyword>
<dbReference type="EMBL" id="JBEDNQ010000006">
    <property type="protein sequence ID" value="MEQ3552144.1"/>
    <property type="molecule type" value="Genomic_DNA"/>
</dbReference>
<dbReference type="RefSeq" id="WP_349299210.1">
    <property type="nucleotide sequence ID" value="NZ_JBEDNQ010000006.1"/>
</dbReference>
<organism evidence="2 3">
    <name type="scientific">Pseudonocardia nematodicida</name>
    <dbReference type="NCBI Taxonomy" id="1206997"/>
    <lineage>
        <taxon>Bacteria</taxon>
        <taxon>Bacillati</taxon>
        <taxon>Actinomycetota</taxon>
        <taxon>Actinomycetes</taxon>
        <taxon>Pseudonocardiales</taxon>
        <taxon>Pseudonocardiaceae</taxon>
        <taxon>Pseudonocardia</taxon>
    </lineage>
</organism>
<dbReference type="Proteomes" id="UP001494902">
    <property type="component" value="Unassembled WGS sequence"/>
</dbReference>